<keyword evidence="8" id="KW-0547">Nucleotide-binding</keyword>
<dbReference type="EC" id="2.7.13.3" evidence="3"/>
<evidence type="ECO:0000256" key="9">
    <source>
        <dbReference type="ARBA" id="ARBA00022777"/>
    </source>
</evidence>
<dbReference type="CDD" id="cd00082">
    <property type="entry name" value="HisKA"/>
    <property type="match status" value="1"/>
</dbReference>
<dbReference type="SMART" id="SM00387">
    <property type="entry name" value="HATPase_c"/>
    <property type="match status" value="1"/>
</dbReference>
<dbReference type="PANTHER" id="PTHR45528">
    <property type="entry name" value="SENSOR HISTIDINE KINASE CPXA"/>
    <property type="match status" value="1"/>
</dbReference>
<evidence type="ECO:0000256" key="7">
    <source>
        <dbReference type="ARBA" id="ARBA00022692"/>
    </source>
</evidence>
<evidence type="ECO:0000256" key="3">
    <source>
        <dbReference type="ARBA" id="ARBA00012438"/>
    </source>
</evidence>
<dbReference type="AlphaFoldDB" id="A0A6H1PA45"/>
<dbReference type="GO" id="GO:0000155">
    <property type="term" value="F:phosphorelay sensor kinase activity"/>
    <property type="evidence" value="ECO:0007669"/>
    <property type="project" value="InterPro"/>
</dbReference>
<dbReference type="SUPFAM" id="SSF55874">
    <property type="entry name" value="ATPase domain of HSP90 chaperone/DNA topoisomerase II/histidine kinase"/>
    <property type="match status" value="1"/>
</dbReference>
<dbReference type="InterPro" id="IPR004358">
    <property type="entry name" value="Sig_transdc_His_kin-like_C"/>
</dbReference>
<keyword evidence="4" id="KW-1003">Cell membrane</keyword>
<dbReference type="SUPFAM" id="SSF158472">
    <property type="entry name" value="HAMP domain-like"/>
    <property type="match status" value="1"/>
</dbReference>
<name>A0A6H1PA45_PRIMG</name>
<keyword evidence="13 14" id="KW-0472">Membrane</keyword>
<protein>
    <recommendedName>
        <fullName evidence="3">histidine kinase</fullName>
        <ecNumber evidence="3">2.7.13.3</ecNumber>
    </recommendedName>
</protein>
<dbReference type="CDD" id="cd00075">
    <property type="entry name" value="HATPase"/>
    <property type="match status" value="1"/>
</dbReference>
<dbReference type="Pfam" id="PF02518">
    <property type="entry name" value="HATPase_c"/>
    <property type="match status" value="1"/>
</dbReference>
<dbReference type="SMART" id="SM00304">
    <property type="entry name" value="HAMP"/>
    <property type="match status" value="1"/>
</dbReference>
<evidence type="ECO:0000256" key="11">
    <source>
        <dbReference type="ARBA" id="ARBA00022989"/>
    </source>
</evidence>
<keyword evidence="7 14" id="KW-0812">Transmembrane</keyword>
<feature type="transmembrane region" description="Helical" evidence="14">
    <location>
        <begin position="161"/>
        <end position="183"/>
    </location>
</feature>
<accession>A0A6H1PA45</accession>
<evidence type="ECO:0000256" key="14">
    <source>
        <dbReference type="SAM" id="Phobius"/>
    </source>
</evidence>
<evidence type="ECO:0000256" key="6">
    <source>
        <dbReference type="ARBA" id="ARBA00022679"/>
    </source>
</evidence>
<feature type="domain" description="Histidine kinase" evidence="15">
    <location>
        <begin position="241"/>
        <end position="454"/>
    </location>
</feature>
<gene>
    <name evidence="17" type="ORF">HFZ78_30420</name>
</gene>
<dbReference type="PROSITE" id="PS50109">
    <property type="entry name" value="HIS_KIN"/>
    <property type="match status" value="1"/>
</dbReference>
<sequence length="454" mass="51623">MNKISVKIGVLFFIAIFILEGISMVFLHNNIIHSRVHEELTSLQTRGNNHREILEASFHDETIRHIAIMEAQTDTQVILTKPDGTIYMSSNKVADEMKKIMNIKPKSVPHEGLILEDDWKNEAYIASISPVIVDNKINGYVYMFQNTKKIKDLISGLNQHFLIAGLLSLLIMIIIIIFLTRFVTHPLIQMSEATKRISKGDFSVSLPNVGKDEIGELGESIKVLASDLEILKKERNEFLASISHELRTPLTYIKGYADIARRQETNNEDRDKYLGIIFEETGKLSKLVKELFNLAKMDENTFSIEKEEVHLLPYFQTIIEKVSPAFLEYQIEIVLECPDHLYAKIDPMRFEQVILNLLDNARKYSEPQTKIDVVVKRTDGAIHMIVQDEGKGIPEEDLPRIFERFYRVDKSRTRALGGTGLGLSIVKQLVEAHGGTIEVSSSRNIGTTFEIILG</sequence>
<dbReference type="InterPro" id="IPR003660">
    <property type="entry name" value="HAMP_dom"/>
</dbReference>
<dbReference type="InterPro" id="IPR050398">
    <property type="entry name" value="HssS/ArlS-like"/>
</dbReference>
<comment type="catalytic activity">
    <reaction evidence="1">
        <text>ATP + protein L-histidine = ADP + protein N-phospho-L-histidine.</text>
        <dbReference type="EC" id="2.7.13.3"/>
    </reaction>
</comment>
<dbReference type="Proteomes" id="UP000501868">
    <property type="component" value="Chromosome"/>
</dbReference>
<evidence type="ECO:0000256" key="13">
    <source>
        <dbReference type="ARBA" id="ARBA00023136"/>
    </source>
</evidence>
<evidence type="ECO:0000256" key="1">
    <source>
        <dbReference type="ARBA" id="ARBA00000085"/>
    </source>
</evidence>
<reference evidence="17 18" key="1">
    <citation type="submission" date="2020-04" db="EMBL/GenBank/DDBJ databases">
        <title>Genome-Wide Identification of 5-Methylcytosine Sites in Bacterial Genomes By High-Throughput Sequencing of MspJI Restriction Fragments.</title>
        <authorList>
            <person name="Wu V."/>
        </authorList>
    </citation>
    <scope>NUCLEOTIDE SEQUENCE [LARGE SCALE GENOMIC DNA]</scope>
    <source>
        <strain evidence="17 18">S2</strain>
    </source>
</reference>
<keyword evidence="10" id="KW-0067">ATP-binding</keyword>
<dbReference type="GO" id="GO:0005886">
    <property type="term" value="C:plasma membrane"/>
    <property type="evidence" value="ECO:0007669"/>
    <property type="project" value="UniProtKB-SubCell"/>
</dbReference>
<evidence type="ECO:0000313" key="17">
    <source>
        <dbReference type="EMBL" id="QIZ10504.1"/>
    </source>
</evidence>
<dbReference type="InterPro" id="IPR036890">
    <property type="entry name" value="HATPase_C_sf"/>
</dbReference>
<keyword evidence="11 14" id="KW-1133">Transmembrane helix</keyword>
<feature type="transmembrane region" description="Helical" evidence="14">
    <location>
        <begin position="6"/>
        <end position="27"/>
    </location>
</feature>
<dbReference type="SUPFAM" id="SSF47384">
    <property type="entry name" value="Homodimeric domain of signal transducing histidine kinase"/>
    <property type="match status" value="1"/>
</dbReference>
<evidence type="ECO:0000259" key="15">
    <source>
        <dbReference type="PROSITE" id="PS50109"/>
    </source>
</evidence>
<organism evidence="17 18">
    <name type="scientific">Priestia megaterium</name>
    <name type="common">Bacillus megaterium</name>
    <dbReference type="NCBI Taxonomy" id="1404"/>
    <lineage>
        <taxon>Bacteria</taxon>
        <taxon>Bacillati</taxon>
        <taxon>Bacillota</taxon>
        <taxon>Bacilli</taxon>
        <taxon>Bacillales</taxon>
        <taxon>Bacillaceae</taxon>
        <taxon>Priestia</taxon>
    </lineage>
</organism>
<dbReference type="GO" id="GO:0005524">
    <property type="term" value="F:ATP binding"/>
    <property type="evidence" value="ECO:0007669"/>
    <property type="project" value="UniProtKB-KW"/>
</dbReference>
<keyword evidence="6" id="KW-0808">Transferase</keyword>
<feature type="domain" description="HAMP" evidence="16">
    <location>
        <begin position="181"/>
        <end position="233"/>
    </location>
</feature>
<dbReference type="Pfam" id="PF00672">
    <property type="entry name" value="HAMP"/>
    <property type="match status" value="1"/>
</dbReference>
<dbReference type="Gene3D" id="1.10.287.130">
    <property type="match status" value="1"/>
</dbReference>
<evidence type="ECO:0000256" key="5">
    <source>
        <dbReference type="ARBA" id="ARBA00022553"/>
    </source>
</evidence>
<dbReference type="PROSITE" id="PS50885">
    <property type="entry name" value="HAMP"/>
    <property type="match status" value="1"/>
</dbReference>
<keyword evidence="9 17" id="KW-0418">Kinase</keyword>
<dbReference type="PANTHER" id="PTHR45528:SF1">
    <property type="entry name" value="SENSOR HISTIDINE KINASE CPXA"/>
    <property type="match status" value="1"/>
</dbReference>
<dbReference type="SMART" id="SM00388">
    <property type="entry name" value="HisKA"/>
    <property type="match status" value="1"/>
</dbReference>
<proteinExistence type="predicted"/>
<dbReference type="Gene3D" id="6.10.340.10">
    <property type="match status" value="1"/>
</dbReference>
<keyword evidence="12" id="KW-0902">Two-component regulatory system</keyword>
<dbReference type="CDD" id="cd06225">
    <property type="entry name" value="HAMP"/>
    <property type="match status" value="1"/>
</dbReference>
<dbReference type="InterPro" id="IPR036097">
    <property type="entry name" value="HisK_dim/P_sf"/>
</dbReference>
<evidence type="ECO:0000256" key="8">
    <source>
        <dbReference type="ARBA" id="ARBA00022741"/>
    </source>
</evidence>
<evidence type="ECO:0000256" key="10">
    <source>
        <dbReference type="ARBA" id="ARBA00022840"/>
    </source>
</evidence>
<evidence type="ECO:0000259" key="16">
    <source>
        <dbReference type="PROSITE" id="PS50885"/>
    </source>
</evidence>
<dbReference type="EMBL" id="CP051128">
    <property type="protein sequence ID" value="QIZ10504.1"/>
    <property type="molecule type" value="Genomic_DNA"/>
</dbReference>
<reference evidence="17 18" key="2">
    <citation type="submission" date="2020-04" db="EMBL/GenBank/DDBJ databases">
        <authorList>
            <person name="Fomenkov A."/>
            <person name="Anton B.P."/>
            <person name="Roberts R.J."/>
        </authorList>
    </citation>
    <scope>NUCLEOTIDE SEQUENCE [LARGE SCALE GENOMIC DNA]</scope>
    <source>
        <strain evidence="17 18">S2</strain>
    </source>
</reference>
<evidence type="ECO:0000256" key="4">
    <source>
        <dbReference type="ARBA" id="ARBA00022475"/>
    </source>
</evidence>
<dbReference type="Gene3D" id="3.30.565.10">
    <property type="entry name" value="Histidine kinase-like ATPase, C-terminal domain"/>
    <property type="match status" value="1"/>
</dbReference>
<evidence type="ECO:0000256" key="12">
    <source>
        <dbReference type="ARBA" id="ARBA00023012"/>
    </source>
</evidence>
<dbReference type="FunFam" id="3.30.565.10:FF:000006">
    <property type="entry name" value="Sensor histidine kinase WalK"/>
    <property type="match status" value="1"/>
</dbReference>
<dbReference type="InterPro" id="IPR003661">
    <property type="entry name" value="HisK_dim/P_dom"/>
</dbReference>
<evidence type="ECO:0000256" key="2">
    <source>
        <dbReference type="ARBA" id="ARBA00004651"/>
    </source>
</evidence>
<keyword evidence="5" id="KW-0597">Phosphoprotein</keyword>
<dbReference type="InterPro" id="IPR003594">
    <property type="entry name" value="HATPase_dom"/>
</dbReference>
<dbReference type="InterPro" id="IPR005467">
    <property type="entry name" value="His_kinase_dom"/>
</dbReference>
<dbReference type="Pfam" id="PF00512">
    <property type="entry name" value="HisKA"/>
    <property type="match status" value="1"/>
</dbReference>
<evidence type="ECO:0000313" key="18">
    <source>
        <dbReference type="Proteomes" id="UP000501868"/>
    </source>
</evidence>
<dbReference type="PRINTS" id="PR00344">
    <property type="entry name" value="BCTRLSENSOR"/>
</dbReference>
<comment type="subcellular location">
    <subcellularLocation>
        <location evidence="2">Cell membrane</location>
        <topology evidence="2">Multi-pass membrane protein</topology>
    </subcellularLocation>
</comment>
<dbReference type="FunFam" id="1.10.287.130:FF:000001">
    <property type="entry name" value="Two-component sensor histidine kinase"/>
    <property type="match status" value="1"/>
</dbReference>